<evidence type="ECO:0000256" key="6">
    <source>
        <dbReference type="ARBA" id="ARBA00023136"/>
    </source>
</evidence>
<dbReference type="PRINTS" id="PR00014">
    <property type="entry name" value="FNTYPEIII"/>
</dbReference>
<dbReference type="CDD" id="cd00063">
    <property type="entry name" value="FN3"/>
    <property type="match status" value="2"/>
</dbReference>
<dbReference type="SUPFAM" id="SSF49265">
    <property type="entry name" value="Fibronectin type III"/>
    <property type="match status" value="1"/>
</dbReference>
<protein>
    <recommendedName>
        <fullName evidence="9">Fibronectin type-III domain-containing protein</fullName>
    </recommendedName>
</protein>
<comment type="caution">
    <text evidence="10">The sequence shown here is derived from an EMBL/GenBank/DDBJ whole genome shotgun (WGS) entry which is preliminary data.</text>
</comment>
<evidence type="ECO:0000256" key="5">
    <source>
        <dbReference type="ARBA" id="ARBA00022989"/>
    </source>
</evidence>
<evidence type="ECO:0000256" key="2">
    <source>
        <dbReference type="ARBA" id="ARBA00022692"/>
    </source>
</evidence>
<keyword evidence="3" id="KW-0732">Signal</keyword>
<accession>A0ABU7DMU5</accession>
<dbReference type="InterPro" id="IPR003961">
    <property type="entry name" value="FN3_dom"/>
</dbReference>
<evidence type="ECO:0000313" key="10">
    <source>
        <dbReference type="EMBL" id="MED6275780.1"/>
    </source>
</evidence>
<name>A0ABU7DMU5_9TELE</name>
<keyword evidence="7" id="KW-1015">Disulfide bond</keyword>
<sequence>MHGPQRLQVSDIQSKQVTVRWEPFGYNVTRCHSYNLTVQYRYRPAGASSRESVKEQVMEEVVYDTLSSVPQHTVRNLPPYTNVSLKLVLSNPEGRKESAELLVLTDEDVPGAVPVDSILGRSYEQQISLSWREPLNTFGLIRQYEISYKALSSFDTEFDLSNQSGKVFKPANETSHVFSGLSPGSTYSFTIRASTIKGFGPPVITQFTTKISAPLMPAYDQESPLNQTDSSVTVLLKPAQSRGAPVRLEINECVAARLSEQPKT</sequence>
<keyword evidence="11" id="KW-1185">Reference proteome</keyword>
<evidence type="ECO:0000313" key="11">
    <source>
        <dbReference type="Proteomes" id="UP001352852"/>
    </source>
</evidence>
<dbReference type="PANTHER" id="PTHR24051:SF11">
    <property type="entry name" value="PROTEIN TYROSINE PHOSPHATASE, RECEPTOR TYPE, M"/>
    <property type="match status" value="1"/>
</dbReference>
<feature type="domain" description="Fibronectin type-III" evidence="9">
    <location>
        <begin position="109"/>
        <end position="214"/>
    </location>
</feature>
<keyword evidence="2" id="KW-0812">Transmembrane</keyword>
<evidence type="ECO:0000256" key="3">
    <source>
        <dbReference type="ARBA" id="ARBA00022729"/>
    </source>
</evidence>
<keyword evidence="6" id="KW-0472">Membrane</keyword>
<dbReference type="InterPro" id="IPR051622">
    <property type="entry name" value="R-tyr_protein_phosphatases"/>
</dbReference>
<dbReference type="Gene3D" id="2.60.40.10">
    <property type="entry name" value="Immunoglobulins"/>
    <property type="match status" value="2"/>
</dbReference>
<keyword evidence="5" id="KW-1133">Transmembrane helix</keyword>
<dbReference type="Pfam" id="PF23144">
    <property type="entry name" value="Fn3_PTPRU"/>
    <property type="match status" value="1"/>
</dbReference>
<keyword evidence="4" id="KW-0677">Repeat</keyword>
<dbReference type="InterPro" id="IPR057598">
    <property type="entry name" value="Fn3_PTPRU"/>
</dbReference>
<dbReference type="Proteomes" id="UP001352852">
    <property type="component" value="Unassembled WGS sequence"/>
</dbReference>
<keyword evidence="8" id="KW-0325">Glycoprotein</keyword>
<dbReference type="InterPro" id="IPR013783">
    <property type="entry name" value="Ig-like_fold"/>
</dbReference>
<evidence type="ECO:0000256" key="8">
    <source>
        <dbReference type="ARBA" id="ARBA00023180"/>
    </source>
</evidence>
<dbReference type="EMBL" id="JAHUTJ010028950">
    <property type="protein sequence ID" value="MED6275780.1"/>
    <property type="molecule type" value="Genomic_DNA"/>
</dbReference>
<dbReference type="PANTHER" id="PTHR24051">
    <property type="entry name" value="SUSHI DOMAIN-CONTAINING PROTEIN 1"/>
    <property type="match status" value="1"/>
</dbReference>
<dbReference type="InterPro" id="IPR036116">
    <property type="entry name" value="FN3_sf"/>
</dbReference>
<dbReference type="SMART" id="SM00060">
    <property type="entry name" value="FN3"/>
    <property type="match status" value="2"/>
</dbReference>
<gene>
    <name evidence="10" type="ORF">CHARACLAT_029919</name>
</gene>
<evidence type="ECO:0000256" key="4">
    <source>
        <dbReference type="ARBA" id="ARBA00022737"/>
    </source>
</evidence>
<reference evidence="10 11" key="1">
    <citation type="submission" date="2021-06" db="EMBL/GenBank/DDBJ databases">
        <authorList>
            <person name="Palmer J.M."/>
        </authorList>
    </citation>
    <scope>NUCLEOTIDE SEQUENCE [LARGE SCALE GENOMIC DNA]</scope>
    <source>
        <strain evidence="10 11">CL_MEX2019</strain>
        <tissue evidence="10">Muscle</tissue>
    </source>
</reference>
<dbReference type="PROSITE" id="PS50853">
    <property type="entry name" value="FN3"/>
    <property type="match status" value="2"/>
</dbReference>
<evidence type="ECO:0000259" key="9">
    <source>
        <dbReference type="PROSITE" id="PS50853"/>
    </source>
</evidence>
<comment type="subcellular location">
    <subcellularLocation>
        <location evidence="1">Membrane</location>
        <topology evidence="1">Single-pass type I membrane protein</topology>
    </subcellularLocation>
</comment>
<organism evidence="10 11">
    <name type="scientific">Characodon lateralis</name>
    <dbReference type="NCBI Taxonomy" id="208331"/>
    <lineage>
        <taxon>Eukaryota</taxon>
        <taxon>Metazoa</taxon>
        <taxon>Chordata</taxon>
        <taxon>Craniata</taxon>
        <taxon>Vertebrata</taxon>
        <taxon>Euteleostomi</taxon>
        <taxon>Actinopterygii</taxon>
        <taxon>Neopterygii</taxon>
        <taxon>Teleostei</taxon>
        <taxon>Neoteleostei</taxon>
        <taxon>Acanthomorphata</taxon>
        <taxon>Ovalentaria</taxon>
        <taxon>Atherinomorphae</taxon>
        <taxon>Cyprinodontiformes</taxon>
        <taxon>Goodeidae</taxon>
        <taxon>Characodon</taxon>
    </lineage>
</organism>
<proteinExistence type="predicted"/>
<evidence type="ECO:0000256" key="7">
    <source>
        <dbReference type="ARBA" id="ARBA00023157"/>
    </source>
</evidence>
<dbReference type="Pfam" id="PF00041">
    <property type="entry name" value="fn3"/>
    <property type="match status" value="1"/>
</dbReference>
<feature type="domain" description="Fibronectin type-III" evidence="9">
    <location>
        <begin position="3"/>
        <end position="108"/>
    </location>
</feature>
<evidence type="ECO:0000256" key="1">
    <source>
        <dbReference type="ARBA" id="ARBA00004479"/>
    </source>
</evidence>